<dbReference type="Proteomes" id="UP000663824">
    <property type="component" value="Unassembled WGS sequence"/>
</dbReference>
<accession>A0A816MXJ4</accession>
<proteinExistence type="predicted"/>
<evidence type="ECO:0000313" key="3">
    <source>
        <dbReference type="EMBL" id="CAF2024393.1"/>
    </source>
</evidence>
<dbReference type="Proteomes" id="UP000663834">
    <property type="component" value="Unassembled WGS sequence"/>
</dbReference>
<evidence type="ECO:0000313" key="5">
    <source>
        <dbReference type="Proteomes" id="UP000663824"/>
    </source>
</evidence>
<dbReference type="EMBL" id="CAJOBJ010142330">
    <property type="protein sequence ID" value="CAF4768814.1"/>
    <property type="molecule type" value="Genomic_DNA"/>
</dbReference>
<evidence type="ECO:0000313" key="2">
    <source>
        <dbReference type="EMBL" id="CAF1339654.1"/>
    </source>
</evidence>
<organism evidence="3 5">
    <name type="scientific">Rotaria magnacalcarata</name>
    <dbReference type="NCBI Taxonomy" id="392030"/>
    <lineage>
        <taxon>Eukaryota</taxon>
        <taxon>Metazoa</taxon>
        <taxon>Spiralia</taxon>
        <taxon>Gnathifera</taxon>
        <taxon>Rotifera</taxon>
        <taxon>Eurotatoria</taxon>
        <taxon>Bdelloidea</taxon>
        <taxon>Philodinida</taxon>
        <taxon>Philodinidae</taxon>
        <taxon>Rotaria</taxon>
    </lineage>
</organism>
<gene>
    <name evidence="1" type="ORF">CJN711_LOCUS7169</name>
    <name evidence="4" type="ORF">GIL414_LOCUS45862</name>
    <name evidence="2" type="ORF">KQP761_LOCUS6671</name>
    <name evidence="3" type="ORF">MBJ925_LOCUS9433</name>
</gene>
<dbReference type="Proteomes" id="UP000663855">
    <property type="component" value="Unassembled WGS sequence"/>
</dbReference>
<dbReference type="EMBL" id="CAJNRE010003528">
    <property type="protein sequence ID" value="CAF2024393.1"/>
    <property type="molecule type" value="Genomic_DNA"/>
</dbReference>
<reference evidence="3" key="1">
    <citation type="submission" date="2021-02" db="EMBL/GenBank/DDBJ databases">
        <authorList>
            <person name="Nowell W R."/>
        </authorList>
    </citation>
    <scope>NUCLEOTIDE SEQUENCE</scope>
</reference>
<protein>
    <submittedName>
        <fullName evidence="3">Uncharacterized protein</fullName>
    </submittedName>
</protein>
<evidence type="ECO:0000313" key="1">
    <source>
        <dbReference type="EMBL" id="CAF1101369.1"/>
    </source>
</evidence>
<dbReference type="AlphaFoldDB" id="A0A816MXJ4"/>
<evidence type="ECO:0000313" key="4">
    <source>
        <dbReference type="EMBL" id="CAF4768814.1"/>
    </source>
</evidence>
<comment type="caution">
    <text evidence="3">The sequence shown here is derived from an EMBL/GenBank/DDBJ whole genome shotgun (WGS) entry which is preliminary data.</text>
</comment>
<name>A0A816MXJ4_9BILA</name>
<dbReference type="EMBL" id="CAJNOW010002053">
    <property type="protein sequence ID" value="CAF1339654.1"/>
    <property type="molecule type" value="Genomic_DNA"/>
</dbReference>
<sequence>MHQRLLRMIQTSERNSEITTENDYDSWSWKSVSFFYTTQFDFESGSKQDQALTCEKTLQNLYQYESTINEMRSAMLLDLYNMLMDDVKIFVNTKYELEQLLKIQSDPTNGFHSTISVITKTPVQA</sequence>
<dbReference type="Proteomes" id="UP000681720">
    <property type="component" value="Unassembled WGS sequence"/>
</dbReference>
<dbReference type="EMBL" id="CAJNOV010002377">
    <property type="protein sequence ID" value="CAF1101369.1"/>
    <property type="molecule type" value="Genomic_DNA"/>
</dbReference>